<keyword evidence="3 6" id="KW-0812">Transmembrane</keyword>
<name>A0A6C0P251_9BACL</name>
<keyword evidence="5 6" id="KW-0472">Membrane</keyword>
<comment type="subcellular location">
    <subcellularLocation>
        <location evidence="1 6">Cell membrane</location>
        <topology evidence="1 6">Multi-pass membrane protein</topology>
    </subcellularLocation>
</comment>
<keyword evidence="6" id="KW-0046">Antibiotic resistance</keyword>
<evidence type="ECO:0000256" key="3">
    <source>
        <dbReference type="ARBA" id="ARBA00022692"/>
    </source>
</evidence>
<feature type="transmembrane region" description="Helical" evidence="6">
    <location>
        <begin position="327"/>
        <end position="346"/>
    </location>
</feature>
<dbReference type="EC" id="2.3.2.3" evidence="6"/>
<dbReference type="GO" id="GO:0050071">
    <property type="term" value="F:phosphatidylglycerol lysyltransferase activity"/>
    <property type="evidence" value="ECO:0007669"/>
    <property type="project" value="UniProtKB-EC"/>
</dbReference>
<evidence type="ECO:0000256" key="5">
    <source>
        <dbReference type="ARBA" id="ARBA00023136"/>
    </source>
</evidence>
<organism evidence="8 9">
    <name type="scientific">Paenibacillus rhizovicinus</name>
    <dbReference type="NCBI Taxonomy" id="2704463"/>
    <lineage>
        <taxon>Bacteria</taxon>
        <taxon>Bacillati</taxon>
        <taxon>Bacillota</taxon>
        <taxon>Bacilli</taxon>
        <taxon>Bacillales</taxon>
        <taxon>Paenibacillaceae</taxon>
        <taxon>Paenibacillus</taxon>
    </lineage>
</organism>
<comment type="function">
    <text evidence="6">Catalyzes the transfer of a lysyl group from L-lysyl-tRNA(Lys) to membrane-bound phosphatidylglycerol (PG), which produces lysylphosphatidylglycerol (LPG), a major component of the bacterial membrane with a positive net charge. LPG synthesis contributes to bacterial virulence as it is involved in the resistance mechanism against cationic antimicrobial peptides (CAMP) produces by the host's immune system (defensins, cathelicidins) and by the competing microorganisms.</text>
</comment>
<reference evidence="8 9" key="1">
    <citation type="submission" date="2020-02" db="EMBL/GenBank/DDBJ databases">
        <title>Paenibacillus sp. nov., isolated from rhizosphere soil of tomato.</title>
        <authorList>
            <person name="Weon H.-Y."/>
            <person name="Lee S.A."/>
        </authorList>
    </citation>
    <scope>NUCLEOTIDE SEQUENCE [LARGE SCALE GENOMIC DNA]</scope>
    <source>
        <strain evidence="8 9">14171R-81</strain>
    </source>
</reference>
<feature type="transmembrane region" description="Helical" evidence="6">
    <location>
        <begin position="274"/>
        <end position="294"/>
    </location>
</feature>
<dbReference type="Proteomes" id="UP000479114">
    <property type="component" value="Chromosome"/>
</dbReference>
<dbReference type="PANTHER" id="PTHR39087:SF2">
    <property type="entry name" value="UPF0104 MEMBRANE PROTEIN MJ1595"/>
    <property type="match status" value="1"/>
</dbReference>
<dbReference type="RefSeq" id="WP_162642402.1">
    <property type="nucleotide sequence ID" value="NZ_CP048286.1"/>
</dbReference>
<keyword evidence="4 6" id="KW-1133">Transmembrane helix</keyword>
<evidence type="ECO:0000256" key="2">
    <source>
        <dbReference type="ARBA" id="ARBA00022475"/>
    </source>
</evidence>
<keyword evidence="6" id="KW-0808">Transferase</keyword>
<gene>
    <name evidence="6" type="primary">mprF</name>
    <name evidence="8" type="ORF">GZH47_18155</name>
</gene>
<dbReference type="GO" id="GO:0046677">
    <property type="term" value="P:response to antibiotic"/>
    <property type="evidence" value="ECO:0007669"/>
    <property type="project" value="UniProtKB-KW"/>
</dbReference>
<sequence>MMRKIGIPLGGLVLAAFFVWITMRWFKGELIGEAAMRLLHSPGMLVLMTAGYGLSFWLKALSWRLYAGRETIDPLARYIHPLFVSLLVNHVLPVKAGDLARSGLLVRSTSIRWDDALHSVAAMRVLDMASLLLIGSSGALVLGLEASPLYMAVLGGALLVSAVCWRGLERLRLRERSERRTEATRELETSMLADSLSDSSLPEAERDGVQTSRIRRAERDKAILLRHYEHLRTTLASGRGAAAALLTLACWLLEGAVLYGVVRVLGLSVGPLQAIWVTGMTIAGQIFHITPGGIGTYETTMTASLGVLGIAGSAAYTAALLSHGYKFMFAFLTGAISLAMSAVTWSEMRSWLRLRKKEGQGE</sequence>
<feature type="region of interest" description="Disordered" evidence="7">
    <location>
        <begin position="192"/>
        <end position="212"/>
    </location>
</feature>
<dbReference type="KEGG" id="prz:GZH47_18155"/>
<evidence type="ECO:0000313" key="8">
    <source>
        <dbReference type="EMBL" id="QHW32545.1"/>
    </source>
</evidence>
<feature type="transmembrane region" description="Helical" evidence="6">
    <location>
        <begin position="38"/>
        <end position="58"/>
    </location>
</feature>
<feature type="transmembrane region" description="Helical" evidence="6">
    <location>
        <begin position="6"/>
        <end position="26"/>
    </location>
</feature>
<evidence type="ECO:0000256" key="7">
    <source>
        <dbReference type="SAM" id="MobiDB-lite"/>
    </source>
</evidence>
<dbReference type="PANTHER" id="PTHR39087">
    <property type="entry name" value="UPF0104 MEMBRANE PROTEIN MJ1595"/>
    <property type="match status" value="1"/>
</dbReference>
<keyword evidence="9" id="KW-1185">Reference proteome</keyword>
<feature type="transmembrane region" description="Helical" evidence="6">
    <location>
        <begin position="121"/>
        <end position="143"/>
    </location>
</feature>
<feature type="transmembrane region" description="Helical" evidence="6">
    <location>
        <begin position="149"/>
        <end position="168"/>
    </location>
</feature>
<dbReference type="EMBL" id="CP048286">
    <property type="protein sequence ID" value="QHW32545.1"/>
    <property type="molecule type" value="Genomic_DNA"/>
</dbReference>
<comment type="catalytic activity">
    <reaction evidence="6">
        <text>L-lysyl-tRNA(Lys) + a 1,2-diacyl-sn-glycero-3-phospho-(1'-sn-glycerol) = a 1,2-diacyl-sn-glycero-3-phospho-1'-(3'-O-L-lysyl)-sn-glycerol + tRNA(Lys)</text>
        <dbReference type="Rhea" id="RHEA:10668"/>
        <dbReference type="Rhea" id="RHEA-COMP:9696"/>
        <dbReference type="Rhea" id="RHEA-COMP:9697"/>
        <dbReference type="ChEBI" id="CHEBI:64716"/>
        <dbReference type="ChEBI" id="CHEBI:75792"/>
        <dbReference type="ChEBI" id="CHEBI:78442"/>
        <dbReference type="ChEBI" id="CHEBI:78529"/>
        <dbReference type="EC" id="2.3.2.3"/>
    </reaction>
</comment>
<dbReference type="GO" id="GO:0006629">
    <property type="term" value="P:lipid metabolic process"/>
    <property type="evidence" value="ECO:0007669"/>
    <property type="project" value="UniProtKB-KW"/>
</dbReference>
<evidence type="ECO:0000313" key="9">
    <source>
        <dbReference type="Proteomes" id="UP000479114"/>
    </source>
</evidence>
<proteinExistence type="inferred from homology"/>
<dbReference type="AlphaFoldDB" id="A0A6C0P251"/>
<comment type="similarity">
    <text evidence="6">Belongs to the LPG synthase family.</text>
</comment>
<protein>
    <recommendedName>
        <fullName evidence="6">Phosphatidylglycerol lysyltransferase</fullName>
        <ecNumber evidence="6">2.3.2.3</ecNumber>
    </recommendedName>
    <alternativeName>
        <fullName evidence="6">Lysylphosphatidylglycerol synthase</fullName>
    </alternativeName>
</protein>
<keyword evidence="2" id="KW-1003">Cell membrane</keyword>
<evidence type="ECO:0000256" key="4">
    <source>
        <dbReference type="ARBA" id="ARBA00022989"/>
    </source>
</evidence>
<accession>A0A6C0P251</accession>
<dbReference type="InterPro" id="IPR022791">
    <property type="entry name" value="L-PG_synthase/AglD"/>
</dbReference>
<dbReference type="GO" id="GO:0005886">
    <property type="term" value="C:plasma membrane"/>
    <property type="evidence" value="ECO:0007669"/>
    <property type="project" value="UniProtKB-SubCell"/>
</dbReference>
<evidence type="ECO:0000256" key="6">
    <source>
        <dbReference type="RuleBase" id="RU363042"/>
    </source>
</evidence>
<dbReference type="Pfam" id="PF03706">
    <property type="entry name" value="LPG_synthase_TM"/>
    <property type="match status" value="1"/>
</dbReference>
<keyword evidence="6" id="KW-0443">Lipid metabolism</keyword>
<feature type="transmembrane region" description="Helical" evidence="6">
    <location>
        <begin position="241"/>
        <end position="262"/>
    </location>
</feature>
<feature type="transmembrane region" description="Helical" evidence="6">
    <location>
        <begin position="301"/>
        <end position="321"/>
    </location>
</feature>
<evidence type="ECO:0000256" key="1">
    <source>
        <dbReference type="ARBA" id="ARBA00004651"/>
    </source>
</evidence>